<dbReference type="EMBL" id="CADCXV010001194">
    <property type="protein sequence ID" value="CAB0042430.1"/>
    <property type="molecule type" value="Genomic_DNA"/>
</dbReference>
<evidence type="ECO:0000313" key="2">
    <source>
        <dbReference type="EMBL" id="CAB0042430.1"/>
    </source>
</evidence>
<keyword evidence="1" id="KW-0812">Transmembrane</keyword>
<feature type="transmembrane region" description="Helical" evidence="1">
    <location>
        <begin position="82"/>
        <end position="102"/>
    </location>
</feature>
<name>A0A6H5J4R5_9HYME</name>
<protein>
    <submittedName>
        <fullName evidence="2">Uncharacterized protein</fullName>
    </submittedName>
</protein>
<sequence>MSLTFCNDRNRGNNTFIRVIILFLENALSRQYHRKEGPSVLASLWPAYKREARKRNFTLGLVLQAMLNLLNPAQSLRSGCAWLWYLLIVLSLKAPILLWRELRAASLLYDQQHCYPDSLVADLAVYLPLLFNAVVEVLSILGMILSAPFVVFEELLRSGRSSAQLRTASQTGRKVVAWSDEIDLDLLERIAGVSGASDAEILLAGAVDSLKEYFKCSGQQIPDEILATAKFTSQRALYVSDREPKGLLCLALPTTTPNFEDDLVDILQAVQSEVAEARSRQRALYAITQAETASGVLTSCLPSIILKVVLNQLTRRYSISVTHVDGDLPVEGIQSAVFWKPPQGNLSEYIDI</sequence>
<dbReference type="Proteomes" id="UP000479190">
    <property type="component" value="Unassembled WGS sequence"/>
</dbReference>
<keyword evidence="1" id="KW-0472">Membrane</keyword>
<evidence type="ECO:0000313" key="3">
    <source>
        <dbReference type="Proteomes" id="UP000479190"/>
    </source>
</evidence>
<proteinExistence type="predicted"/>
<keyword evidence="1" id="KW-1133">Transmembrane helix</keyword>
<dbReference type="OrthoDB" id="8196708at2759"/>
<gene>
    <name evidence="2" type="ORF">TBRA_LOCUS14049</name>
</gene>
<accession>A0A6H5J4R5</accession>
<dbReference type="AlphaFoldDB" id="A0A6H5J4R5"/>
<evidence type="ECO:0000256" key="1">
    <source>
        <dbReference type="SAM" id="Phobius"/>
    </source>
</evidence>
<reference evidence="2 3" key="1">
    <citation type="submission" date="2020-02" db="EMBL/GenBank/DDBJ databases">
        <authorList>
            <person name="Ferguson B K."/>
        </authorList>
    </citation>
    <scope>NUCLEOTIDE SEQUENCE [LARGE SCALE GENOMIC DNA]</scope>
</reference>
<feature type="transmembrane region" description="Helical" evidence="1">
    <location>
        <begin position="57"/>
        <end position="76"/>
    </location>
</feature>
<keyword evidence="3" id="KW-1185">Reference proteome</keyword>
<organism evidence="2 3">
    <name type="scientific">Trichogramma brassicae</name>
    <dbReference type="NCBI Taxonomy" id="86971"/>
    <lineage>
        <taxon>Eukaryota</taxon>
        <taxon>Metazoa</taxon>
        <taxon>Ecdysozoa</taxon>
        <taxon>Arthropoda</taxon>
        <taxon>Hexapoda</taxon>
        <taxon>Insecta</taxon>
        <taxon>Pterygota</taxon>
        <taxon>Neoptera</taxon>
        <taxon>Endopterygota</taxon>
        <taxon>Hymenoptera</taxon>
        <taxon>Apocrita</taxon>
        <taxon>Proctotrupomorpha</taxon>
        <taxon>Chalcidoidea</taxon>
        <taxon>Trichogrammatidae</taxon>
        <taxon>Trichogramma</taxon>
    </lineage>
</organism>